<dbReference type="InterPro" id="IPR012340">
    <property type="entry name" value="NA-bd_OB-fold"/>
</dbReference>
<evidence type="ECO:0000313" key="2">
    <source>
        <dbReference type="Proteomes" id="UP001470230"/>
    </source>
</evidence>
<protein>
    <submittedName>
        <fullName evidence="1">Uncharacterized protein</fullName>
    </submittedName>
</protein>
<organism evidence="1 2">
    <name type="scientific">Tritrichomonas musculus</name>
    <dbReference type="NCBI Taxonomy" id="1915356"/>
    <lineage>
        <taxon>Eukaryota</taxon>
        <taxon>Metamonada</taxon>
        <taxon>Parabasalia</taxon>
        <taxon>Tritrichomonadida</taxon>
        <taxon>Tritrichomonadidae</taxon>
        <taxon>Tritrichomonas</taxon>
    </lineage>
</organism>
<gene>
    <name evidence="1" type="ORF">M9Y10_022878</name>
</gene>
<proteinExistence type="predicted"/>
<name>A0ABR2KTI8_9EUKA</name>
<sequence length="210" mass="23516">MSFDPITFISSSTTQNINTSYFFGFHFESQYSNQMWSEFANNFFVTPLSEASSHSGSFNSVVIGCCGEILSQRSFILSDLKLTNVIVNTSFTLENLNPGNLVILNCPKACQSSEFYLKVQDEKQLFIVGKVPGFAICERFGHYHSCSKFVDKTQNRLCHFHTVYYRLKALAMKRTPLTASELQAPKFHRISKLSSSSSSSLTSNLSMSSG</sequence>
<reference evidence="1 2" key="1">
    <citation type="submission" date="2024-04" db="EMBL/GenBank/DDBJ databases">
        <title>Tritrichomonas musculus Genome.</title>
        <authorList>
            <person name="Alves-Ferreira E."/>
            <person name="Grigg M."/>
            <person name="Lorenzi H."/>
            <person name="Galac M."/>
        </authorList>
    </citation>
    <scope>NUCLEOTIDE SEQUENCE [LARGE SCALE GENOMIC DNA]</scope>
    <source>
        <strain evidence="1 2">EAF2021</strain>
    </source>
</reference>
<dbReference type="Gene3D" id="2.40.50.140">
    <property type="entry name" value="Nucleic acid-binding proteins"/>
    <property type="match status" value="1"/>
</dbReference>
<dbReference type="EMBL" id="JAPFFF010000003">
    <property type="protein sequence ID" value="KAK8894444.1"/>
    <property type="molecule type" value="Genomic_DNA"/>
</dbReference>
<dbReference type="Proteomes" id="UP001470230">
    <property type="component" value="Unassembled WGS sequence"/>
</dbReference>
<accession>A0ABR2KTI8</accession>
<keyword evidence="2" id="KW-1185">Reference proteome</keyword>
<evidence type="ECO:0000313" key="1">
    <source>
        <dbReference type="EMBL" id="KAK8894444.1"/>
    </source>
</evidence>
<comment type="caution">
    <text evidence="1">The sequence shown here is derived from an EMBL/GenBank/DDBJ whole genome shotgun (WGS) entry which is preliminary data.</text>
</comment>